<accession>A0A5B7GCH1</accession>
<sequence>MATTERRSTLVRRRGDHIAESRPTLRDLSFSMDSEDETLALLLLLRRRCRRRRQRAQWMHSITTSRLTNGQFYAIMGDLKADSAKFFNYFRMSQKSFNEQRVCTEARAHPD</sequence>
<comment type="caution">
    <text evidence="1">The sequence shown here is derived from an EMBL/GenBank/DDBJ whole genome shotgun (WGS) entry which is preliminary data.</text>
</comment>
<dbReference type="AlphaFoldDB" id="A0A5B7GCH1"/>
<evidence type="ECO:0000313" key="1">
    <source>
        <dbReference type="EMBL" id="MPC55007.1"/>
    </source>
</evidence>
<gene>
    <name evidence="1" type="ORF">E2C01_048938</name>
</gene>
<organism evidence="1 2">
    <name type="scientific">Portunus trituberculatus</name>
    <name type="common">Swimming crab</name>
    <name type="synonym">Neptunus trituberculatus</name>
    <dbReference type="NCBI Taxonomy" id="210409"/>
    <lineage>
        <taxon>Eukaryota</taxon>
        <taxon>Metazoa</taxon>
        <taxon>Ecdysozoa</taxon>
        <taxon>Arthropoda</taxon>
        <taxon>Crustacea</taxon>
        <taxon>Multicrustacea</taxon>
        <taxon>Malacostraca</taxon>
        <taxon>Eumalacostraca</taxon>
        <taxon>Eucarida</taxon>
        <taxon>Decapoda</taxon>
        <taxon>Pleocyemata</taxon>
        <taxon>Brachyura</taxon>
        <taxon>Eubrachyura</taxon>
        <taxon>Portunoidea</taxon>
        <taxon>Portunidae</taxon>
        <taxon>Portuninae</taxon>
        <taxon>Portunus</taxon>
    </lineage>
</organism>
<evidence type="ECO:0000313" key="2">
    <source>
        <dbReference type="Proteomes" id="UP000324222"/>
    </source>
</evidence>
<dbReference type="Proteomes" id="UP000324222">
    <property type="component" value="Unassembled WGS sequence"/>
</dbReference>
<proteinExistence type="predicted"/>
<dbReference type="EMBL" id="VSRR010012813">
    <property type="protein sequence ID" value="MPC55007.1"/>
    <property type="molecule type" value="Genomic_DNA"/>
</dbReference>
<keyword evidence="2" id="KW-1185">Reference proteome</keyword>
<reference evidence="1 2" key="1">
    <citation type="submission" date="2019-05" db="EMBL/GenBank/DDBJ databases">
        <title>Another draft genome of Portunus trituberculatus and its Hox gene families provides insights of decapod evolution.</title>
        <authorList>
            <person name="Jeong J.-H."/>
            <person name="Song I."/>
            <person name="Kim S."/>
            <person name="Choi T."/>
            <person name="Kim D."/>
            <person name="Ryu S."/>
            <person name="Kim W."/>
        </authorList>
    </citation>
    <scope>NUCLEOTIDE SEQUENCE [LARGE SCALE GENOMIC DNA]</scope>
    <source>
        <tissue evidence="1">Muscle</tissue>
    </source>
</reference>
<name>A0A5B7GCH1_PORTR</name>
<protein>
    <submittedName>
        <fullName evidence="1">Uncharacterized protein</fullName>
    </submittedName>
</protein>